<protein>
    <submittedName>
        <fullName evidence="7">GAF domain-containing protein</fullName>
    </submittedName>
</protein>
<dbReference type="EMBL" id="FNON01000001">
    <property type="protein sequence ID" value="SDW68788.1"/>
    <property type="molecule type" value="Genomic_DNA"/>
</dbReference>
<dbReference type="PANTHER" id="PTHR32071">
    <property type="entry name" value="TRANSCRIPTIONAL REGULATORY PROTEIN"/>
    <property type="match status" value="1"/>
</dbReference>
<dbReference type="InterPro" id="IPR002197">
    <property type="entry name" value="HTH_Fis"/>
</dbReference>
<dbReference type="RefSeq" id="WP_245757174.1">
    <property type="nucleotide sequence ID" value="NZ_FNON01000001.1"/>
</dbReference>
<dbReference type="Gene3D" id="1.10.10.60">
    <property type="entry name" value="Homeodomain-like"/>
    <property type="match status" value="1"/>
</dbReference>
<dbReference type="GO" id="GO:0005524">
    <property type="term" value="F:ATP binding"/>
    <property type="evidence" value="ECO:0007669"/>
    <property type="project" value="UniProtKB-KW"/>
</dbReference>
<evidence type="ECO:0000256" key="2">
    <source>
        <dbReference type="ARBA" id="ARBA00022840"/>
    </source>
</evidence>
<organism evidence="7 8">
    <name type="scientific">Amycolatopsis xylanica</name>
    <dbReference type="NCBI Taxonomy" id="589385"/>
    <lineage>
        <taxon>Bacteria</taxon>
        <taxon>Bacillati</taxon>
        <taxon>Actinomycetota</taxon>
        <taxon>Actinomycetes</taxon>
        <taxon>Pseudonocardiales</taxon>
        <taxon>Pseudonocardiaceae</taxon>
        <taxon>Amycolatopsis</taxon>
    </lineage>
</organism>
<dbReference type="PANTHER" id="PTHR32071:SF122">
    <property type="entry name" value="SIGMA FACTOR"/>
    <property type="match status" value="1"/>
</dbReference>
<dbReference type="InterPro" id="IPR002078">
    <property type="entry name" value="Sigma_54_int"/>
</dbReference>
<keyword evidence="5" id="KW-0804">Transcription</keyword>
<sequence>MPEPGTADERKLAHARVQFLTAERVDPRDVRDTILASWWRSHRKKVAADHIDLPYVRNPDLELPLARSATPILRRLSEQLDGQAISVILTDPAGVVLERLTGDGDLHRHLDGINLAPGFSYAEEFVGTNGIGTALEGGRPMHVFGHEHYAEDLEDLACAGVPIQHPITGKTVGAVDLTCWRRDAGPLMIALAKTTADQIRQALLVDSGVRELELFQAYLQACRRTTGMVLALNNDVVIMNDPARHLLDPGDQSVLLERASEALAGGHRSPVVVELPTGETARISCRPVERHNQVTGGIVHVSLIRPGDEPAAAPRPRKLLPELAGTAPAWLRCCQEVDSAFGAREWLLLSGEPGTGKLALARAVQHRHHPDRHIPVVDAAAPDPVRHIAAELREHSTVVITHLDRIPDPRPLVELLAGNQETRWVAATHTAAIAPGLAQCFGRTVEVPPLRHHIEDLRELVPLFLARLSHGTGLTCAHEAMQLLTRSTWPGNAAQLHEVLKQIVRNRRRTGVIGPDDLPPDYHAVSRRRLSQLESMERDAIVRSLLANQGNKKRAAEALGMSRATIYRKIHDYGILAPRG</sequence>
<name>A0A1H2VKL7_9PSEU</name>
<dbReference type="Pfam" id="PF01590">
    <property type="entry name" value="GAF"/>
    <property type="match status" value="1"/>
</dbReference>
<dbReference type="Gene3D" id="3.30.450.40">
    <property type="match status" value="1"/>
</dbReference>
<keyword evidence="3" id="KW-0805">Transcription regulation</keyword>
<keyword evidence="8" id="KW-1185">Reference proteome</keyword>
<accession>A0A1H2VKL7</accession>
<evidence type="ECO:0000256" key="1">
    <source>
        <dbReference type="ARBA" id="ARBA00022741"/>
    </source>
</evidence>
<evidence type="ECO:0000313" key="8">
    <source>
        <dbReference type="Proteomes" id="UP000199515"/>
    </source>
</evidence>
<evidence type="ECO:0000256" key="4">
    <source>
        <dbReference type="ARBA" id="ARBA00023125"/>
    </source>
</evidence>
<keyword evidence="4" id="KW-0238">DNA-binding</keyword>
<keyword evidence="2" id="KW-0067">ATP-binding</keyword>
<dbReference type="STRING" id="589385.SAMN05421504_1011257"/>
<dbReference type="AlphaFoldDB" id="A0A1H2VKL7"/>
<dbReference type="GO" id="GO:0006355">
    <property type="term" value="P:regulation of DNA-templated transcription"/>
    <property type="evidence" value="ECO:0007669"/>
    <property type="project" value="InterPro"/>
</dbReference>
<feature type="domain" description="Sigma-54 factor interaction" evidence="6">
    <location>
        <begin position="444"/>
        <end position="505"/>
    </location>
</feature>
<evidence type="ECO:0000256" key="5">
    <source>
        <dbReference type="ARBA" id="ARBA00023163"/>
    </source>
</evidence>
<dbReference type="SUPFAM" id="SSF52540">
    <property type="entry name" value="P-loop containing nucleoside triphosphate hydrolases"/>
    <property type="match status" value="1"/>
</dbReference>
<dbReference type="InterPro" id="IPR029016">
    <property type="entry name" value="GAF-like_dom_sf"/>
</dbReference>
<proteinExistence type="predicted"/>
<dbReference type="Proteomes" id="UP000199515">
    <property type="component" value="Unassembled WGS sequence"/>
</dbReference>
<dbReference type="InterPro" id="IPR003018">
    <property type="entry name" value="GAF"/>
</dbReference>
<dbReference type="InterPro" id="IPR027417">
    <property type="entry name" value="P-loop_NTPase"/>
</dbReference>
<reference evidence="7 8" key="1">
    <citation type="submission" date="2016-10" db="EMBL/GenBank/DDBJ databases">
        <authorList>
            <person name="de Groot N.N."/>
        </authorList>
    </citation>
    <scope>NUCLEOTIDE SEQUENCE [LARGE SCALE GENOMIC DNA]</scope>
    <source>
        <strain evidence="7 8">CPCC 202699</strain>
    </source>
</reference>
<dbReference type="Pfam" id="PF02954">
    <property type="entry name" value="HTH_8"/>
    <property type="match status" value="1"/>
</dbReference>
<dbReference type="InterPro" id="IPR058031">
    <property type="entry name" value="AAA_lid_NorR"/>
</dbReference>
<dbReference type="Pfam" id="PF25601">
    <property type="entry name" value="AAA_lid_14"/>
    <property type="match status" value="1"/>
</dbReference>
<keyword evidence="1" id="KW-0547">Nucleotide-binding</keyword>
<evidence type="ECO:0000259" key="6">
    <source>
        <dbReference type="PROSITE" id="PS50045"/>
    </source>
</evidence>
<dbReference type="GO" id="GO:0043565">
    <property type="term" value="F:sequence-specific DNA binding"/>
    <property type="evidence" value="ECO:0007669"/>
    <property type="project" value="InterPro"/>
</dbReference>
<dbReference type="SUPFAM" id="SSF46689">
    <property type="entry name" value="Homeodomain-like"/>
    <property type="match status" value="1"/>
</dbReference>
<gene>
    <name evidence="7" type="ORF">SAMN05421504_1011257</name>
</gene>
<evidence type="ECO:0000313" key="7">
    <source>
        <dbReference type="EMBL" id="SDW68788.1"/>
    </source>
</evidence>
<dbReference type="PROSITE" id="PS50045">
    <property type="entry name" value="SIGMA54_INTERACT_4"/>
    <property type="match status" value="1"/>
</dbReference>
<dbReference type="PRINTS" id="PR01590">
    <property type="entry name" value="HTHFIS"/>
</dbReference>
<dbReference type="Gene3D" id="3.40.50.300">
    <property type="entry name" value="P-loop containing nucleotide triphosphate hydrolases"/>
    <property type="match status" value="1"/>
</dbReference>
<dbReference type="InterPro" id="IPR009057">
    <property type="entry name" value="Homeodomain-like_sf"/>
</dbReference>
<evidence type="ECO:0000256" key="3">
    <source>
        <dbReference type="ARBA" id="ARBA00023015"/>
    </source>
</evidence>
<dbReference type="Gene3D" id="1.10.8.60">
    <property type="match status" value="1"/>
</dbReference>